<dbReference type="Proteomes" id="UP001055167">
    <property type="component" value="Unassembled WGS sequence"/>
</dbReference>
<gene>
    <name evidence="3" type="primary">crtQ</name>
    <name evidence="3" type="ORF">OPKNFCMD_1281</name>
</gene>
<protein>
    <submittedName>
        <fullName evidence="3">4,4'-diaponeurosporenoate glycosyltransferase</fullName>
    </submittedName>
</protein>
<dbReference type="RefSeq" id="WP_128560299.1">
    <property type="nucleotide sequence ID" value="NZ_BPQH01000003.1"/>
</dbReference>
<feature type="signal peptide" evidence="1">
    <location>
        <begin position="1"/>
        <end position="21"/>
    </location>
</feature>
<dbReference type="PANTHER" id="PTHR43646:SF3">
    <property type="entry name" value="SLR1566 PROTEIN"/>
    <property type="match status" value="1"/>
</dbReference>
<dbReference type="CDD" id="cd00761">
    <property type="entry name" value="Glyco_tranf_GTA_type"/>
    <property type="match status" value="1"/>
</dbReference>
<evidence type="ECO:0000256" key="1">
    <source>
        <dbReference type="SAM" id="SignalP"/>
    </source>
</evidence>
<proteinExistence type="predicted"/>
<keyword evidence="4" id="KW-1185">Reference proteome</keyword>
<reference evidence="3" key="2">
    <citation type="submission" date="2021-08" db="EMBL/GenBank/DDBJ databases">
        <authorList>
            <person name="Tani A."/>
            <person name="Ola A."/>
            <person name="Ogura Y."/>
            <person name="Katsura K."/>
            <person name="Hayashi T."/>
        </authorList>
    </citation>
    <scope>NUCLEOTIDE SEQUENCE</scope>
    <source>
        <strain evidence="3">KCTC 52305</strain>
    </source>
</reference>
<dbReference type="PANTHER" id="PTHR43646">
    <property type="entry name" value="GLYCOSYLTRANSFERASE"/>
    <property type="match status" value="1"/>
</dbReference>
<name>A0ABQ4QV47_9HYPH</name>
<evidence type="ECO:0000313" key="4">
    <source>
        <dbReference type="Proteomes" id="UP001055167"/>
    </source>
</evidence>
<dbReference type="Gene3D" id="3.90.550.10">
    <property type="entry name" value="Spore Coat Polysaccharide Biosynthesis Protein SpsA, Chain A"/>
    <property type="match status" value="1"/>
</dbReference>
<organism evidence="3 4">
    <name type="scientific">Methylobacterium crusticola</name>
    <dbReference type="NCBI Taxonomy" id="1697972"/>
    <lineage>
        <taxon>Bacteria</taxon>
        <taxon>Pseudomonadati</taxon>
        <taxon>Pseudomonadota</taxon>
        <taxon>Alphaproteobacteria</taxon>
        <taxon>Hyphomicrobiales</taxon>
        <taxon>Methylobacteriaceae</taxon>
        <taxon>Methylobacterium</taxon>
    </lineage>
</organism>
<comment type="caution">
    <text evidence="3">The sequence shown here is derived from an EMBL/GenBank/DDBJ whole genome shotgun (WGS) entry which is preliminary data.</text>
</comment>
<dbReference type="SUPFAM" id="SSF53448">
    <property type="entry name" value="Nucleotide-diphospho-sugar transferases"/>
    <property type="match status" value="1"/>
</dbReference>
<dbReference type="InterPro" id="IPR029044">
    <property type="entry name" value="Nucleotide-diphossugar_trans"/>
</dbReference>
<sequence>MTLLALAALLLALLPAALALANLVALRPPRRAPAGPDPDGTVSILIPARNEAANLGPTLAAACASTGVAVEVIVADDHSTDATPALVAEHAARDPRLRLIAVPPLPPGWTGKNHACHVLAEAAAGRYLLFVDADVRLEAGAAAALAAAARARGAALVSGVPRQVTGSLGERLTVPMINLLLLGYLPVPLMRRLRDPALGAACGQLVLVEAGAYRAAGGHGAIRASLHDGVQLPRAFRRAGLATDLVAGAGLATCRMYTAFGQAWAGFSKNAHEGLATPRALPVWTLLLGGGHVLPPLLVLAALAGAGSLPLASGSLALSLATRAAITLATREDPRTILLHPVTVALALALQWNALLRPRRAGVATWKGRTYPAA</sequence>
<evidence type="ECO:0000313" key="3">
    <source>
        <dbReference type="EMBL" id="GJD48559.1"/>
    </source>
</evidence>
<reference evidence="3" key="1">
    <citation type="journal article" date="2021" name="Front. Microbiol.">
        <title>Comprehensive Comparative Genomics and Phenotyping of Methylobacterium Species.</title>
        <authorList>
            <person name="Alessa O."/>
            <person name="Ogura Y."/>
            <person name="Fujitani Y."/>
            <person name="Takami H."/>
            <person name="Hayashi T."/>
            <person name="Sahin N."/>
            <person name="Tani A."/>
        </authorList>
    </citation>
    <scope>NUCLEOTIDE SEQUENCE</scope>
    <source>
        <strain evidence="3">KCTC 52305</strain>
    </source>
</reference>
<dbReference type="Pfam" id="PF00535">
    <property type="entry name" value="Glycos_transf_2"/>
    <property type="match status" value="1"/>
</dbReference>
<dbReference type="InterPro" id="IPR001173">
    <property type="entry name" value="Glyco_trans_2-like"/>
</dbReference>
<keyword evidence="1" id="KW-0732">Signal</keyword>
<evidence type="ECO:0000259" key="2">
    <source>
        <dbReference type="Pfam" id="PF00535"/>
    </source>
</evidence>
<accession>A0ABQ4QV47</accession>
<dbReference type="EMBL" id="BPQH01000003">
    <property type="protein sequence ID" value="GJD48559.1"/>
    <property type="molecule type" value="Genomic_DNA"/>
</dbReference>
<feature type="domain" description="Glycosyltransferase 2-like" evidence="2">
    <location>
        <begin position="43"/>
        <end position="172"/>
    </location>
</feature>
<feature type="chain" id="PRO_5046065803" evidence="1">
    <location>
        <begin position="22"/>
        <end position="374"/>
    </location>
</feature>